<dbReference type="GO" id="GO:0003697">
    <property type="term" value="F:single-stranded DNA binding"/>
    <property type="evidence" value="ECO:0007669"/>
    <property type="project" value="UniProtKB-ARBA"/>
</dbReference>
<dbReference type="SMART" id="SM00360">
    <property type="entry name" value="RRM"/>
    <property type="match status" value="1"/>
</dbReference>
<dbReference type="GeneID" id="110777720"/>
<evidence type="ECO:0000256" key="3">
    <source>
        <dbReference type="ARBA" id="ARBA00022525"/>
    </source>
</evidence>
<dbReference type="GO" id="GO:0000959">
    <property type="term" value="P:mitochondrial RNA metabolic process"/>
    <property type="evidence" value="ECO:0007669"/>
    <property type="project" value="UniProtKB-ARBA"/>
</dbReference>
<evidence type="ECO:0000256" key="6">
    <source>
        <dbReference type="ARBA" id="ARBA00022946"/>
    </source>
</evidence>
<dbReference type="GO" id="GO:0009414">
    <property type="term" value="P:response to water deprivation"/>
    <property type="evidence" value="ECO:0007669"/>
    <property type="project" value="UniProtKB-ARBA"/>
</dbReference>
<evidence type="ECO:0000256" key="7">
    <source>
        <dbReference type="ARBA" id="ARBA00023128"/>
    </source>
</evidence>
<dbReference type="Gene3D" id="3.30.70.330">
    <property type="match status" value="1"/>
</dbReference>
<gene>
    <name evidence="13" type="primary">LOC110777720</name>
</gene>
<protein>
    <submittedName>
        <fullName evidence="13">Glycine-rich RNA-binding protein 4, mitochondrial</fullName>
    </submittedName>
</protein>
<dbReference type="SUPFAM" id="SSF54928">
    <property type="entry name" value="RNA-binding domain, RBD"/>
    <property type="match status" value="1"/>
</dbReference>
<feature type="compositionally biased region" description="Gly residues" evidence="10">
    <location>
        <begin position="117"/>
        <end position="138"/>
    </location>
</feature>
<reference evidence="12" key="1">
    <citation type="journal article" date="2021" name="Nat. Commun.">
        <title>Genomic analyses provide insights into spinach domestication and the genetic basis of agronomic traits.</title>
        <authorList>
            <person name="Cai X."/>
            <person name="Sun X."/>
            <person name="Xu C."/>
            <person name="Sun H."/>
            <person name="Wang X."/>
            <person name="Ge C."/>
            <person name="Zhang Z."/>
            <person name="Wang Q."/>
            <person name="Fei Z."/>
            <person name="Jiao C."/>
            <person name="Wang Q."/>
        </authorList>
    </citation>
    <scope>NUCLEOTIDE SEQUENCE [LARGE SCALE GENOMIC DNA]</scope>
    <source>
        <strain evidence="12">cv. Varoflay</strain>
    </source>
</reference>
<dbReference type="InterPro" id="IPR035979">
    <property type="entry name" value="RBD_domain_sf"/>
</dbReference>
<keyword evidence="3" id="KW-0964">Secreted</keyword>
<evidence type="ECO:0000256" key="2">
    <source>
        <dbReference type="ARBA" id="ARBA00004613"/>
    </source>
</evidence>
<evidence type="ECO:0000256" key="5">
    <source>
        <dbReference type="ARBA" id="ARBA00022884"/>
    </source>
</evidence>
<dbReference type="Pfam" id="PF00076">
    <property type="entry name" value="RRM_1"/>
    <property type="match status" value="1"/>
</dbReference>
<dbReference type="InterPro" id="IPR052462">
    <property type="entry name" value="SLIRP/GR-RBP-like"/>
</dbReference>
<dbReference type="RefSeq" id="XP_021838003.1">
    <property type="nucleotide sequence ID" value="XM_021982311.2"/>
</dbReference>
<comment type="subcellular location">
    <subcellularLocation>
        <location evidence="1">Mitochondrion</location>
    </subcellularLocation>
    <subcellularLocation>
        <location evidence="2">Secreted</location>
    </subcellularLocation>
</comment>
<keyword evidence="7" id="KW-0496">Mitochondrion</keyword>
<dbReference type="GO" id="GO:0035198">
    <property type="term" value="F:miRNA binding"/>
    <property type="evidence" value="ECO:0007669"/>
    <property type="project" value="UniProtKB-ARBA"/>
</dbReference>
<dbReference type="PANTHER" id="PTHR48027">
    <property type="entry name" value="HETEROGENEOUS NUCLEAR RIBONUCLEOPROTEIN 87F-RELATED"/>
    <property type="match status" value="1"/>
</dbReference>
<keyword evidence="6" id="KW-0809">Transit peptide</keyword>
<dbReference type="GO" id="GO:0005739">
    <property type="term" value="C:mitochondrion"/>
    <property type="evidence" value="ECO:0007669"/>
    <property type="project" value="UniProtKB-SubCell"/>
</dbReference>
<keyword evidence="12" id="KW-1185">Reference proteome</keyword>
<proteinExistence type="inferred from homology"/>
<dbReference type="GO" id="GO:0009651">
    <property type="term" value="P:response to salt stress"/>
    <property type="evidence" value="ECO:0007669"/>
    <property type="project" value="UniProtKB-ARBA"/>
</dbReference>
<evidence type="ECO:0000313" key="12">
    <source>
        <dbReference type="Proteomes" id="UP000813463"/>
    </source>
</evidence>
<evidence type="ECO:0000256" key="8">
    <source>
        <dbReference type="ARBA" id="ARBA00049664"/>
    </source>
</evidence>
<feature type="domain" description="RRM" evidence="11">
    <location>
        <begin position="32"/>
        <end position="110"/>
    </location>
</feature>
<dbReference type="InterPro" id="IPR000504">
    <property type="entry name" value="RRM_dom"/>
</dbReference>
<dbReference type="GO" id="GO:0050688">
    <property type="term" value="P:regulation of defense response to virus"/>
    <property type="evidence" value="ECO:0007669"/>
    <property type="project" value="UniProtKB-ARBA"/>
</dbReference>
<sequence length="138" mass="14293">MAFCNRIGSMLSQSISQNSGSSMMNAIRCMSSKLFIGGLSFSTDDNSLKNAFTSFGEVVDARVIIDRNTGRSRGFGFVNFADDEAANSAMSSMDGQDLDGRAIRVSVATERQPPSSGGYGGRGGGYGGGGGGGRDGDY</sequence>
<dbReference type="GO" id="GO:0003690">
    <property type="term" value="F:double-stranded DNA binding"/>
    <property type="evidence" value="ECO:0007669"/>
    <property type="project" value="UniProtKB-ARBA"/>
</dbReference>
<dbReference type="InterPro" id="IPR012677">
    <property type="entry name" value="Nucleotide-bd_a/b_plait_sf"/>
</dbReference>
<evidence type="ECO:0000256" key="4">
    <source>
        <dbReference type="ARBA" id="ARBA00022553"/>
    </source>
</evidence>
<feature type="region of interest" description="Disordered" evidence="10">
    <location>
        <begin position="105"/>
        <end position="138"/>
    </location>
</feature>
<dbReference type="AlphaFoldDB" id="A0A9R0HVW6"/>
<reference evidence="13" key="2">
    <citation type="submission" date="2025-08" db="UniProtKB">
        <authorList>
            <consortium name="RefSeq"/>
        </authorList>
    </citation>
    <scope>IDENTIFICATION</scope>
    <source>
        <tissue evidence="13">Leaf</tissue>
    </source>
</reference>
<evidence type="ECO:0000313" key="13">
    <source>
        <dbReference type="RefSeq" id="XP_021838003.1"/>
    </source>
</evidence>
<dbReference type="KEGG" id="soe:110777720"/>
<dbReference type="CDD" id="cd21608">
    <property type="entry name" value="RRM2_NsCP33_like"/>
    <property type="match status" value="1"/>
</dbReference>
<dbReference type="GO" id="GO:0035197">
    <property type="term" value="F:siRNA binding"/>
    <property type="evidence" value="ECO:0007669"/>
    <property type="project" value="UniProtKB-ARBA"/>
</dbReference>
<evidence type="ECO:0000259" key="11">
    <source>
        <dbReference type="PROSITE" id="PS50102"/>
    </source>
</evidence>
<dbReference type="FunFam" id="3.30.70.330:FF:000612">
    <property type="entry name" value="Glycine-rich RNA-binding protein 2"/>
    <property type="match status" value="1"/>
</dbReference>
<dbReference type="InterPro" id="IPR048289">
    <property type="entry name" value="RRM2_NsCP33-like"/>
</dbReference>
<evidence type="ECO:0000256" key="1">
    <source>
        <dbReference type="ARBA" id="ARBA00004173"/>
    </source>
</evidence>
<dbReference type="GO" id="GO:0005615">
    <property type="term" value="C:extracellular space"/>
    <property type="evidence" value="ECO:0007669"/>
    <property type="project" value="UniProtKB-ARBA"/>
</dbReference>
<keyword evidence="4" id="KW-0597">Phosphoprotein</keyword>
<dbReference type="Proteomes" id="UP000813463">
    <property type="component" value="Chromosome 1"/>
</dbReference>
<dbReference type="GO" id="GO:0006858">
    <property type="term" value="P:extracellular transport"/>
    <property type="evidence" value="ECO:0007669"/>
    <property type="project" value="UniProtKB-ARBA"/>
</dbReference>
<dbReference type="GO" id="GO:0009409">
    <property type="term" value="P:response to cold"/>
    <property type="evidence" value="ECO:0007669"/>
    <property type="project" value="UniProtKB-ARBA"/>
</dbReference>
<evidence type="ECO:0000256" key="9">
    <source>
        <dbReference type="PROSITE-ProRule" id="PRU00176"/>
    </source>
</evidence>
<dbReference type="PROSITE" id="PS50102">
    <property type="entry name" value="RRM"/>
    <property type="match status" value="1"/>
</dbReference>
<keyword evidence="5 9" id="KW-0694">RNA-binding</keyword>
<name>A0A9R0HVW6_SPIOL</name>
<evidence type="ECO:0000256" key="10">
    <source>
        <dbReference type="SAM" id="MobiDB-lite"/>
    </source>
</evidence>
<accession>A0A9R0HVW6</accession>
<dbReference type="GO" id="GO:0003727">
    <property type="term" value="F:single-stranded RNA binding"/>
    <property type="evidence" value="ECO:0007669"/>
    <property type="project" value="UniProtKB-ARBA"/>
</dbReference>
<organism evidence="12 13">
    <name type="scientific">Spinacia oleracea</name>
    <name type="common">Spinach</name>
    <dbReference type="NCBI Taxonomy" id="3562"/>
    <lineage>
        <taxon>Eukaryota</taxon>
        <taxon>Viridiplantae</taxon>
        <taxon>Streptophyta</taxon>
        <taxon>Embryophyta</taxon>
        <taxon>Tracheophyta</taxon>
        <taxon>Spermatophyta</taxon>
        <taxon>Magnoliopsida</taxon>
        <taxon>eudicotyledons</taxon>
        <taxon>Gunneridae</taxon>
        <taxon>Pentapetalae</taxon>
        <taxon>Caryophyllales</taxon>
        <taxon>Chenopodiaceae</taxon>
        <taxon>Chenopodioideae</taxon>
        <taxon>Anserineae</taxon>
        <taxon>Spinacia</taxon>
    </lineage>
</organism>
<dbReference type="OrthoDB" id="439808at2759"/>
<comment type="similarity">
    <text evidence="8">Belongs to the GR-RBP family.</text>
</comment>
<dbReference type="GO" id="GO:1990428">
    <property type="term" value="P:miRNA transport"/>
    <property type="evidence" value="ECO:0007669"/>
    <property type="project" value="UniProtKB-ARBA"/>
</dbReference>